<accession>F5XPY6</accession>
<dbReference type="eggNOG" id="COG0456">
    <property type="taxonomic scope" value="Bacteria"/>
</dbReference>
<name>F5XPY6_MICPN</name>
<dbReference type="KEGG" id="mph:MLP_38030"/>
<keyword evidence="2" id="KW-1185">Reference proteome</keyword>
<dbReference type="STRING" id="1032480.MLP_38030"/>
<dbReference type="Proteomes" id="UP000007947">
    <property type="component" value="Chromosome"/>
</dbReference>
<dbReference type="AlphaFoldDB" id="F5XPY6"/>
<reference evidence="1 2" key="1">
    <citation type="submission" date="2011-05" db="EMBL/GenBank/DDBJ databases">
        <title>Whole genome sequence of Microlunatus phosphovorus NM-1.</title>
        <authorList>
            <person name="Hosoyama A."/>
            <person name="Sasaki K."/>
            <person name="Harada T."/>
            <person name="Igarashi R."/>
            <person name="Kawakoshi A."/>
            <person name="Sasagawa M."/>
            <person name="Fukada J."/>
            <person name="Nakamura S."/>
            <person name="Katano Y."/>
            <person name="Hanada S."/>
            <person name="Kamagata Y."/>
            <person name="Nakamura N."/>
            <person name="Yamazaki S."/>
            <person name="Fujita N."/>
        </authorList>
    </citation>
    <scope>NUCLEOTIDE SEQUENCE [LARGE SCALE GENOMIC DNA]</scope>
    <source>
        <strain evidence="2">ATCC 700054 / DSM 10555 / JCM 9379 / NBRC 101784 / NCIMB 13414 / VKM Ac-1990 / NM-1</strain>
    </source>
</reference>
<protein>
    <submittedName>
        <fullName evidence="1">Uncharacterized protein</fullName>
    </submittedName>
</protein>
<dbReference type="EMBL" id="AP012204">
    <property type="protein sequence ID" value="BAK36817.1"/>
    <property type="molecule type" value="Genomic_DNA"/>
</dbReference>
<evidence type="ECO:0000313" key="2">
    <source>
        <dbReference type="Proteomes" id="UP000007947"/>
    </source>
</evidence>
<sequence>MMGVIRADQLADAGRRLARVFVDGFGHRLTYFSKDPVRLVAAFAHMFRTDCFFVAIEDGAVAAMAGITDGNEPAVELNAAHLRRKLGLLRGSIAAAVLDKTWRRGYPIPRHHLHFRGRRSRHRGGRTLRESWLHRIGQSA</sequence>
<evidence type="ECO:0000313" key="1">
    <source>
        <dbReference type="EMBL" id="BAK36817.1"/>
    </source>
</evidence>
<dbReference type="HOGENOM" id="CLU_1832856_0_0_11"/>
<proteinExistence type="predicted"/>
<organism evidence="1 2">
    <name type="scientific">Microlunatus phosphovorus (strain ATCC 700054 / DSM 10555 / JCM 9379 / NBRC 101784 / NCIMB 13414 / VKM Ac-1990 / NM-1)</name>
    <dbReference type="NCBI Taxonomy" id="1032480"/>
    <lineage>
        <taxon>Bacteria</taxon>
        <taxon>Bacillati</taxon>
        <taxon>Actinomycetota</taxon>
        <taxon>Actinomycetes</taxon>
        <taxon>Propionibacteriales</taxon>
        <taxon>Propionibacteriaceae</taxon>
        <taxon>Microlunatus</taxon>
    </lineage>
</organism>
<gene>
    <name evidence="1" type="ordered locus">MLP_38030</name>
</gene>